<dbReference type="GO" id="GO:0008747">
    <property type="term" value="F:N-acetylneuraminate lyase activity"/>
    <property type="evidence" value="ECO:0007669"/>
    <property type="project" value="UniProtKB-EC"/>
</dbReference>
<dbReference type="GO" id="GO:0008840">
    <property type="term" value="F:4-hydroxy-tetrahydrodipicolinate synthase activity"/>
    <property type="evidence" value="ECO:0007669"/>
    <property type="project" value="UniProtKB-EC"/>
</dbReference>
<dbReference type="SMART" id="SM01130">
    <property type="entry name" value="DHDPS"/>
    <property type="match status" value="1"/>
</dbReference>
<dbReference type="PANTHER" id="PTHR12128:SF66">
    <property type="entry name" value="4-HYDROXY-2-OXOGLUTARATE ALDOLASE, MITOCHONDRIAL"/>
    <property type="match status" value="1"/>
</dbReference>
<dbReference type="GO" id="GO:0047448">
    <property type="term" value="F:5-dehydro-4-deoxyglucarate dehydratase activity"/>
    <property type="evidence" value="ECO:0007669"/>
    <property type="project" value="UniProtKB-EC"/>
</dbReference>
<keyword evidence="2 3" id="KW-0456">Lyase</keyword>
<comment type="caution">
    <text evidence="4">The sequence shown here is derived from an EMBL/GenBank/DDBJ whole genome shotgun (WGS) entry which is preliminary data.</text>
</comment>
<sequence>MADASPLLSAFPITPMDGRGAVDVAAVERLAARLATAGVGQIGLLGSTGSQPYLPRGLRREIVAATVAAARGVPVAVGVGAPALAEVLDNIRDAAGAGAAAALLAPQTYQPLREDEVFTLYRIAAAEGGLPVILYNNPGTTKVTFSPALIARIAALPGVVAVKMPPRPDPAAEIAALGAVLPPGVVLGYSGDAMIAGALRAGAGAWFSVLAGLFPDPCLAMSRAAGAGDRAGLAALDARLAPVWRVFSDLTSYRAIHAAAGIAGFGHCAPPLPVLPLEGAERKAVEMALKEAELLA</sequence>
<dbReference type="EC" id="4.3.3.7" evidence="4"/>
<dbReference type="InterPro" id="IPR002220">
    <property type="entry name" value="DapA-like"/>
</dbReference>
<dbReference type="EMBL" id="JAVKPH010000016">
    <property type="protein sequence ID" value="MDR5653723.1"/>
    <property type="molecule type" value="Genomic_DNA"/>
</dbReference>
<reference evidence="4 5" key="1">
    <citation type="submission" date="2023-09" db="EMBL/GenBank/DDBJ databases">
        <title>Xinfangfangia sedmenti sp. nov., isolated the sedment.</title>
        <authorList>
            <person name="Xu L."/>
        </authorList>
    </citation>
    <scope>NUCLEOTIDE SEQUENCE [LARGE SCALE GENOMIC DNA]</scope>
    <source>
        <strain evidence="4 5">LG-4</strain>
    </source>
</reference>
<evidence type="ECO:0000313" key="4">
    <source>
        <dbReference type="EMBL" id="MDR5653723.1"/>
    </source>
</evidence>
<dbReference type="Pfam" id="PF00701">
    <property type="entry name" value="DHDPS"/>
    <property type="match status" value="1"/>
</dbReference>
<dbReference type="PANTHER" id="PTHR12128">
    <property type="entry name" value="DIHYDRODIPICOLINATE SYNTHASE"/>
    <property type="match status" value="1"/>
</dbReference>
<dbReference type="PRINTS" id="PR00146">
    <property type="entry name" value="DHPICSNTHASE"/>
</dbReference>
<organism evidence="4 5">
    <name type="scientific">Ruixingdingia sedimenti</name>
    <dbReference type="NCBI Taxonomy" id="3073604"/>
    <lineage>
        <taxon>Bacteria</taxon>
        <taxon>Pseudomonadati</taxon>
        <taxon>Pseudomonadota</taxon>
        <taxon>Alphaproteobacteria</taxon>
        <taxon>Rhodobacterales</taxon>
        <taxon>Paracoccaceae</taxon>
        <taxon>Ruixingdingia</taxon>
    </lineage>
</organism>
<dbReference type="RefSeq" id="WP_310457961.1">
    <property type="nucleotide sequence ID" value="NZ_JAVKPH010000016.1"/>
</dbReference>
<dbReference type="Proteomes" id="UP001247754">
    <property type="component" value="Unassembled WGS sequence"/>
</dbReference>
<comment type="similarity">
    <text evidence="1 3">Belongs to the DapA family.</text>
</comment>
<dbReference type="Gene3D" id="3.20.20.70">
    <property type="entry name" value="Aldolase class I"/>
    <property type="match status" value="1"/>
</dbReference>
<name>A0ABU1FAS7_9RHOB</name>
<dbReference type="CDD" id="cd00408">
    <property type="entry name" value="DHDPS-like"/>
    <property type="match status" value="1"/>
</dbReference>
<dbReference type="InterPro" id="IPR013785">
    <property type="entry name" value="Aldolase_TIM"/>
</dbReference>
<evidence type="ECO:0000256" key="3">
    <source>
        <dbReference type="PIRNR" id="PIRNR001365"/>
    </source>
</evidence>
<evidence type="ECO:0000256" key="1">
    <source>
        <dbReference type="ARBA" id="ARBA00007592"/>
    </source>
</evidence>
<evidence type="ECO:0000256" key="2">
    <source>
        <dbReference type="ARBA" id="ARBA00023239"/>
    </source>
</evidence>
<dbReference type="EC" id="4.2.1.41" evidence="4"/>
<dbReference type="EC" id="4.1.3.3" evidence="4"/>
<dbReference type="SUPFAM" id="SSF51569">
    <property type="entry name" value="Aldolase"/>
    <property type="match status" value="1"/>
</dbReference>
<gene>
    <name evidence="4" type="ORF">RGD00_14000</name>
</gene>
<accession>A0ABU1FAS7</accession>
<evidence type="ECO:0000313" key="5">
    <source>
        <dbReference type="Proteomes" id="UP001247754"/>
    </source>
</evidence>
<proteinExistence type="inferred from homology"/>
<protein>
    <submittedName>
        <fullName evidence="4">Dihydrodipicolinate synthase family protein</fullName>
        <ecNumber evidence="4">4.1.3.3</ecNumber>
        <ecNumber evidence="4">4.2.1.41</ecNumber>
        <ecNumber evidence="4">4.3.3.7</ecNumber>
    </submittedName>
</protein>
<keyword evidence="5" id="KW-1185">Reference proteome</keyword>
<dbReference type="PIRSF" id="PIRSF001365">
    <property type="entry name" value="DHDPS"/>
    <property type="match status" value="1"/>
</dbReference>